<dbReference type="InterPro" id="IPR052155">
    <property type="entry name" value="Biofilm_reg_signaling"/>
</dbReference>
<dbReference type="InterPro" id="IPR035919">
    <property type="entry name" value="EAL_sf"/>
</dbReference>
<evidence type="ECO:0000256" key="1">
    <source>
        <dbReference type="SAM" id="Phobius"/>
    </source>
</evidence>
<dbReference type="InterPro" id="IPR000160">
    <property type="entry name" value="GGDEF_dom"/>
</dbReference>
<keyword evidence="1" id="KW-0472">Membrane</keyword>
<dbReference type="Pfam" id="PF05228">
    <property type="entry name" value="CHASE4"/>
    <property type="match status" value="1"/>
</dbReference>
<dbReference type="PROSITE" id="PS50883">
    <property type="entry name" value="EAL"/>
    <property type="match status" value="1"/>
</dbReference>
<proteinExistence type="predicted"/>
<evidence type="ECO:0000259" key="3">
    <source>
        <dbReference type="PROSITE" id="PS50887"/>
    </source>
</evidence>
<feature type="domain" description="GGDEF" evidence="3">
    <location>
        <begin position="331"/>
        <end position="461"/>
    </location>
</feature>
<dbReference type="RefSeq" id="WP_306839931.1">
    <property type="nucleotide sequence ID" value="NZ_JAUSRF010000026.1"/>
</dbReference>
<dbReference type="PROSITE" id="PS50887">
    <property type="entry name" value="GGDEF"/>
    <property type="match status" value="1"/>
</dbReference>
<feature type="domain" description="EAL" evidence="2">
    <location>
        <begin position="470"/>
        <end position="719"/>
    </location>
</feature>
<dbReference type="EMBL" id="JAUSRF010000026">
    <property type="protein sequence ID" value="MDP9840427.1"/>
    <property type="molecule type" value="Genomic_DNA"/>
</dbReference>
<dbReference type="Pfam" id="PF00990">
    <property type="entry name" value="GGDEF"/>
    <property type="match status" value="1"/>
</dbReference>
<dbReference type="SMART" id="SM00267">
    <property type="entry name" value="GGDEF"/>
    <property type="match status" value="1"/>
</dbReference>
<reference evidence="4 5" key="1">
    <citation type="submission" date="2023-07" db="EMBL/GenBank/DDBJ databases">
        <title>Sorghum-associated microbial communities from plants grown in Nebraska, USA.</title>
        <authorList>
            <person name="Schachtman D."/>
        </authorList>
    </citation>
    <scope>NUCLEOTIDE SEQUENCE [LARGE SCALE GENOMIC DNA]</scope>
    <source>
        <strain evidence="4 5">DS1307</strain>
    </source>
</reference>
<dbReference type="SUPFAM" id="SSF141868">
    <property type="entry name" value="EAL domain-like"/>
    <property type="match status" value="1"/>
</dbReference>
<keyword evidence="5" id="KW-1185">Reference proteome</keyword>
<keyword evidence="1" id="KW-0812">Transmembrane</keyword>
<evidence type="ECO:0000259" key="2">
    <source>
        <dbReference type="PROSITE" id="PS50883"/>
    </source>
</evidence>
<comment type="caution">
    <text evidence="4">The sequence shown here is derived from an EMBL/GenBank/DDBJ whole genome shotgun (WGS) entry which is preliminary data.</text>
</comment>
<gene>
    <name evidence="4" type="ORF">J2T09_005214</name>
</gene>
<dbReference type="InterPro" id="IPR043128">
    <property type="entry name" value="Rev_trsase/Diguanyl_cyclase"/>
</dbReference>
<dbReference type="PANTHER" id="PTHR44757">
    <property type="entry name" value="DIGUANYLATE CYCLASE DGCP"/>
    <property type="match status" value="1"/>
</dbReference>
<accession>A0ABT9Q163</accession>
<organism evidence="4 5">
    <name type="scientific">Neorhizobium huautlense</name>
    <dbReference type="NCBI Taxonomy" id="67774"/>
    <lineage>
        <taxon>Bacteria</taxon>
        <taxon>Pseudomonadati</taxon>
        <taxon>Pseudomonadota</taxon>
        <taxon>Alphaproteobacteria</taxon>
        <taxon>Hyphomicrobiales</taxon>
        <taxon>Rhizobiaceae</taxon>
        <taxon>Rhizobium/Agrobacterium group</taxon>
        <taxon>Neorhizobium</taxon>
    </lineage>
</organism>
<evidence type="ECO:0000313" key="5">
    <source>
        <dbReference type="Proteomes" id="UP001241472"/>
    </source>
</evidence>
<feature type="transmembrane region" description="Helical" evidence="1">
    <location>
        <begin position="265"/>
        <end position="285"/>
    </location>
</feature>
<dbReference type="CDD" id="cd01949">
    <property type="entry name" value="GGDEF"/>
    <property type="match status" value="1"/>
</dbReference>
<evidence type="ECO:0000313" key="4">
    <source>
        <dbReference type="EMBL" id="MDP9840427.1"/>
    </source>
</evidence>
<dbReference type="CDD" id="cd01948">
    <property type="entry name" value="EAL"/>
    <property type="match status" value="1"/>
</dbReference>
<dbReference type="NCBIfam" id="TIGR00254">
    <property type="entry name" value="GGDEF"/>
    <property type="match status" value="1"/>
</dbReference>
<dbReference type="Gene3D" id="3.20.20.450">
    <property type="entry name" value="EAL domain"/>
    <property type="match status" value="1"/>
</dbReference>
<keyword evidence="1" id="KW-1133">Transmembrane helix</keyword>
<dbReference type="PANTHER" id="PTHR44757:SF2">
    <property type="entry name" value="BIOFILM ARCHITECTURE MAINTENANCE PROTEIN MBAA"/>
    <property type="match status" value="1"/>
</dbReference>
<dbReference type="Pfam" id="PF00563">
    <property type="entry name" value="EAL"/>
    <property type="match status" value="1"/>
</dbReference>
<dbReference type="InterPro" id="IPR029787">
    <property type="entry name" value="Nucleotide_cyclase"/>
</dbReference>
<dbReference type="InterPro" id="IPR007892">
    <property type="entry name" value="CHASE4"/>
</dbReference>
<name>A0ABT9Q163_9HYPH</name>
<protein>
    <submittedName>
        <fullName evidence="4">Diguanylate cyclase (GGDEF)-like protein</fullName>
    </submittedName>
</protein>
<dbReference type="InterPro" id="IPR001633">
    <property type="entry name" value="EAL_dom"/>
</dbReference>
<dbReference type="SMART" id="SM00052">
    <property type="entry name" value="EAL"/>
    <property type="match status" value="1"/>
</dbReference>
<sequence length="725" mass="78929">MHINIQSKWFLTLALPVTAAAIISLSLLLALALASRAIDEVAAQRQRVLVTLTVAKLEASVAHDQESATVWDDAVRNASERNIDWLDTNLGAWMHSYFDHDAAVVLGQNLKPIYQFIANGPNAPRTNQLEKAYRPLAEKLQSRLASGDRRGVNNKALSIGEADVAFVGFRPAVVSVKPIVSDTGDIEQAPGSENLHVAVRFLDGDLPTLMSKDYDVERLSFSVSKPKDDQLSYVALTARSGGTVGYFHWIPFRPGQSVLQATRPALGLVFVAIFTAASFAGGIIWRRSVRLTESQAELRHQATHDALTGLANRAYFTQHLDTDLKNARAHETHSVLFIDLDKFKEVNDTLGHPVGDKLIADAAHRLRELLPTELIARIGGDEFIILLSPQHSNKAEEIANAVVATLRTPFLIDGVFVTVGASVGVATSVGPANGDELTRHADIALYHAKAAGRNTYAVFGTHMDELLKKRRALEHDLREAVESKTGIEVHYQPVFSAETNAVVSLEALVRWQHPELGFISPDVFIPVAEDCGAINQIGAIVLEDACTLMAEFPDIEVAINASPTELAAPGYPLRVLSALAKAGIKPSRLEIELTESAAADENGRMAQAVSTLRNAGIRFAIDDFGTGYSSFSRIQKIEADRIKIDRSFINEMHKDDSRALVIAMINMAQAKGLMITAEGVETHEQREQLMELGCDHLQGFLLSRPLGPAAARALLADHTYECAIA</sequence>
<dbReference type="SUPFAM" id="SSF55073">
    <property type="entry name" value="Nucleotide cyclase"/>
    <property type="match status" value="1"/>
</dbReference>
<dbReference type="Proteomes" id="UP001241472">
    <property type="component" value="Unassembled WGS sequence"/>
</dbReference>
<dbReference type="Gene3D" id="3.30.70.270">
    <property type="match status" value="1"/>
</dbReference>